<feature type="domain" description="CzcB-like barrel-sandwich hybrid" evidence="3">
    <location>
        <begin position="82"/>
        <end position="210"/>
    </location>
</feature>
<dbReference type="Proteomes" id="UP000277236">
    <property type="component" value="Unassembled WGS sequence"/>
</dbReference>
<dbReference type="Gene3D" id="2.40.30.170">
    <property type="match status" value="1"/>
</dbReference>
<evidence type="ECO:0000313" key="6">
    <source>
        <dbReference type="Proteomes" id="UP000277236"/>
    </source>
</evidence>
<keyword evidence="2" id="KW-0813">Transport</keyword>
<dbReference type="PANTHER" id="PTHR30469">
    <property type="entry name" value="MULTIDRUG RESISTANCE PROTEIN MDTA"/>
    <property type="match status" value="1"/>
</dbReference>
<proteinExistence type="inferred from homology"/>
<dbReference type="GO" id="GO:0015562">
    <property type="term" value="F:efflux transmembrane transporter activity"/>
    <property type="evidence" value="ECO:0007669"/>
    <property type="project" value="TreeGrafter"/>
</dbReference>
<evidence type="ECO:0000256" key="1">
    <source>
        <dbReference type="ARBA" id="ARBA00009477"/>
    </source>
</evidence>
<dbReference type="Gene3D" id="2.40.420.20">
    <property type="match status" value="1"/>
</dbReference>
<accession>A0A3M4M1M6</accession>
<comment type="similarity">
    <text evidence="1">Belongs to the membrane fusion protein (MFP) (TC 8.A.1) family.</text>
</comment>
<sequence>MSLARRKWIWLLLALGVVLALVAVLRNRSEAPALEPATNLSSLSVEVARAQWRPWPDELSASGRLLPWQEALISAETGSLRIASINADIGDRVRKGQVLATLAQDSLLAEQSRQQATLDQARASLRQAQSDLRRAEVVGVTGVLSAQQSEQYRIALDTAKAELGVATADMQSIRIRIGQTRIVAVDDGIVSSRTALLGSVVDAGTELFRLVREGRIEWQAELDARQLTRVQPGQHAQLILPGGQSVQGQVRLVSPILDNNTGRALVYVALAADSAARSGMYASGRIELPAEPALTVPDSAVFLRDGRSWVFIVGADNHVAQRQVQIGRRRDKAVEIVSGLDEQQTIVRSGGAFLSDGAQVTPVASGGSQP</sequence>
<gene>
    <name evidence="5" type="ORF">ALQ04_04056</name>
</gene>
<name>A0A3M4M1M6_PSECI</name>
<dbReference type="InterPro" id="IPR006143">
    <property type="entry name" value="RND_pump_MFP"/>
</dbReference>
<comment type="caution">
    <text evidence="5">The sequence shown here is derived from an EMBL/GenBank/DDBJ whole genome shotgun (WGS) entry which is preliminary data.</text>
</comment>
<dbReference type="Pfam" id="PF25973">
    <property type="entry name" value="BSH_CzcB"/>
    <property type="match status" value="1"/>
</dbReference>
<feature type="domain" description="YknX-like C-terminal permuted SH3-like" evidence="4">
    <location>
        <begin position="293"/>
        <end position="361"/>
    </location>
</feature>
<dbReference type="AlphaFoldDB" id="A0A3M4M1M6"/>
<organism evidence="5 6">
    <name type="scientific">Pseudomonas cichorii</name>
    <dbReference type="NCBI Taxonomy" id="36746"/>
    <lineage>
        <taxon>Bacteria</taxon>
        <taxon>Pseudomonadati</taxon>
        <taxon>Pseudomonadota</taxon>
        <taxon>Gammaproteobacteria</taxon>
        <taxon>Pseudomonadales</taxon>
        <taxon>Pseudomonadaceae</taxon>
        <taxon>Pseudomonas</taxon>
    </lineage>
</organism>
<dbReference type="SUPFAM" id="SSF111369">
    <property type="entry name" value="HlyD-like secretion proteins"/>
    <property type="match status" value="1"/>
</dbReference>
<dbReference type="Gene3D" id="2.40.50.100">
    <property type="match status" value="1"/>
</dbReference>
<protein>
    <submittedName>
        <fullName evidence="5">Secretion protein HlyD</fullName>
    </submittedName>
</protein>
<dbReference type="RefSeq" id="WP_409077242.1">
    <property type="nucleotide sequence ID" value="NZ_RBRE01000035.1"/>
</dbReference>
<dbReference type="NCBIfam" id="TIGR01730">
    <property type="entry name" value="RND_mfp"/>
    <property type="match status" value="1"/>
</dbReference>
<dbReference type="GO" id="GO:1990281">
    <property type="term" value="C:efflux pump complex"/>
    <property type="evidence" value="ECO:0007669"/>
    <property type="project" value="TreeGrafter"/>
</dbReference>
<evidence type="ECO:0000313" key="5">
    <source>
        <dbReference type="EMBL" id="RMQ47692.1"/>
    </source>
</evidence>
<dbReference type="PANTHER" id="PTHR30469:SF15">
    <property type="entry name" value="HLYD FAMILY OF SECRETION PROTEINS"/>
    <property type="match status" value="1"/>
</dbReference>
<dbReference type="InterPro" id="IPR058637">
    <property type="entry name" value="YknX-like_C"/>
</dbReference>
<dbReference type="Pfam" id="PF25989">
    <property type="entry name" value="YknX_C"/>
    <property type="match status" value="1"/>
</dbReference>
<dbReference type="InterPro" id="IPR058647">
    <property type="entry name" value="BSH_CzcB-like"/>
</dbReference>
<dbReference type="EMBL" id="RBRE01000035">
    <property type="protein sequence ID" value="RMQ47692.1"/>
    <property type="molecule type" value="Genomic_DNA"/>
</dbReference>
<evidence type="ECO:0000259" key="3">
    <source>
        <dbReference type="Pfam" id="PF25973"/>
    </source>
</evidence>
<evidence type="ECO:0000256" key="2">
    <source>
        <dbReference type="ARBA" id="ARBA00022448"/>
    </source>
</evidence>
<reference evidence="5 6" key="1">
    <citation type="submission" date="2018-08" db="EMBL/GenBank/DDBJ databases">
        <title>Recombination of ecologically and evolutionarily significant loci maintains genetic cohesion in the Pseudomonas syringae species complex.</title>
        <authorList>
            <person name="Dillon M."/>
            <person name="Thakur S."/>
            <person name="Almeida R.N.D."/>
            <person name="Weir B.S."/>
            <person name="Guttman D.S."/>
        </authorList>
    </citation>
    <scope>NUCLEOTIDE SEQUENCE [LARGE SCALE GENOMIC DNA]</scope>
    <source>
        <strain evidence="5 6">ICMP 3353</strain>
    </source>
</reference>
<dbReference type="Gene3D" id="1.10.287.470">
    <property type="entry name" value="Helix hairpin bin"/>
    <property type="match status" value="1"/>
</dbReference>
<dbReference type="FunFam" id="2.40.420.20:FF:000006">
    <property type="entry name" value="RND family efflux transporter MFP subunit"/>
    <property type="match status" value="1"/>
</dbReference>
<evidence type="ECO:0000259" key="4">
    <source>
        <dbReference type="Pfam" id="PF25989"/>
    </source>
</evidence>